<evidence type="ECO:0000313" key="5">
    <source>
        <dbReference type="EMBL" id="QJR09841.1"/>
    </source>
</evidence>
<organism evidence="5 6">
    <name type="scientific">Usitatibacter rugosus</name>
    <dbReference type="NCBI Taxonomy" id="2732067"/>
    <lineage>
        <taxon>Bacteria</taxon>
        <taxon>Pseudomonadati</taxon>
        <taxon>Pseudomonadota</taxon>
        <taxon>Betaproteobacteria</taxon>
        <taxon>Nitrosomonadales</taxon>
        <taxon>Usitatibacteraceae</taxon>
        <taxon>Usitatibacter</taxon>
    </lineage>
</organism>
<dbReference type="EMBL" id="CP053069">
    <property type="protein sequence ID" value="QJR09841.1"/>
    <property type="molecule type" value="Genomic_DNA"/>
</dbReference>
<evidence type="ECO:0000256" key="1">
    <source>
        <dbReference type="ARBA" id="ARBA00007592"/>
    </source>
</evidence>
<keyword evidence="2 3" id="KW-0456">Lyase</keyword>
<dbReference type="GO" id="GO:0008840">
    <property type="term" value="F:4-hydroxy-tetrahydrodipicolinate synthase activity"/>
    <property type="evidence" value="ECO:0007669"/>
    <property type="project" value="TreeGrafter"/>
</dbReference>
<dbReference type="SMART" id="SM01130">
    <property type="entry name" value="DHDPS"/>
    <property type="match status" value="1"/>
</dbReference>
<dbReference type="PANTHER" id="PTHR12128:SF66">
    <property type="entry name" value="4-HYDROXY-2-OXOGLUTARATE ALDOLASE, MITOCHONDRIAL"/>
    <property type="match status" value="1"/>
</dbReference>
<evidence type="ECO:0000313" key="6">
    <source>
        <dbReference type="Proteomes" id="UP000501534"/>
    </source>
</evidence>
<proteinExistence type="inferred from homology"/>
<dbReference type="Gene3D" id="3.20.20.70">
    <property type="entry name" value="Aldolase class I"/>
    <property type="match status" value="1"/>
</dbReference>
<dbReference type="Pfam" id="PF00701">
    <property type="entry name" value="DHDPS"/>
    <property type="match status" value="1"/>
</dbReference>
<dbReference type="EC" id="4.2.1.43" evidence="5"/>
<dbReference type="KEGG" id="uru:DSM104443_00891"/>
<protein>
    <submittedName>
        <fullName evidence="5">L-2-keto-3-deoxyarabonate dehydratase</fullName>
        <ecNumber evidence="5">4.2.1.43</ecNumber>
    </submittedName>
</protein>
<name>A0A6M4GRG2_9PROT</name>
<evidence type="ECO:0000256" key="4">
    <source>
        <dbReference type="PIRSR" id="PIRSR001365-2"/>
    </source>
</evidence>
<dbReference type="AlphaFoldDB" id="A0A6M4GRG2"/>
<dbReference type="PANTHER" id="PTHR12128">
    <property type="entry name" value="DIHYDRODIPICOLINATE SYNTHASE"/>
    <property type="match status" value="1"/>
</dbReference>
<accession>A0A6M4GRG2</accession>
<gene>
    <name evidence="5" type="primary">araD_2</name>
    <name evidence="5" type="ORF">DSM104443_00891</name>
</gene>
<dbReference type="GO" id="GO:0005829">
    <property type="term" value="C:cytosol"/>
    <property type="evidence" value="ECO:0007669"/>
    <property type="project" value="TreeGrafter"/>
</dbReference>
<dbReference type="Proteomes" id="UP000501534">
    <property type="component" value="Chromosome"/>
</dbReference>
<keyword evidence="6" id="KW-1185">Reference proteome</keyword>
<dbReference type="PIRSF" id="PIRSF001365">
    <property type="entry name" value="DHDPS"/>
    <property type="match status" value="1"/>
</dbReference>
<dbReference type="InterPro" id="IPR013785">
    <property type="entry name" value="Aldolase_TIM"/>
</dbReference>
<sequence length="312" mass="33485">MTGMKLDEKAKGVFVITVTPFKDDGSLDDASTDRVIDFYLEKGATGLTVLGVMGEAPKLTAAESQQYVKRVLARVKGRIPTIVGVSAPGFAAIGELSKSVMDMGAAGVMAGPATTVKTDDQAYAYYEMVAETLGPGIPFCVQDHPLAYGGVQLPVPVMKKIFDNIPTAVMLKHEDWPGPGLNKVAAIRAGLKRRISILSGNGGGLFLPEELSRGCDGAMTGFGYPEMMVDVWKAHSAGNVERAHDLFDAYLPLARYEQQTALGLAVRKYMLMKRGAIATMAIRKPGPKLSPADIADIDRLIARQEKRLKELG</sequence>
<evidence type="ECO:0000256" key="2">
    <source>
        <dbReference type="ARBA" id="ARBA00023239"/>
    </source>
</evidence>
<reference evidence="5 6" key="1">
    <citation type="submission" date="2020-04" db="EMBL/GenBank/DDBJ databases">
        <title>Usitatibacter rugosus gen. nov., sp. nov. and Usitatibacter palustris sp. nov., novel members of Usitatibacteraceae fam. nov. within the order Nitrosomonadales isolated from soil.</title>
        <authorList>
            <person name="Huber K.J."/>
            <person name="Neumann-Schaal M."/>
            <person name="Geppert A."/>
            <person name="Luckner M."/>
            <person name="Wanner G."/>
            <person name="Overmann J."/>
        </authorList>
    </citation>
    <scope>NUCLEOTIDE SEQUENCE [LARGE SCALE GENOMIC DNA]</scope>
    <source>
        <strain evidence="5 6">0125_3</strain>
    </source>
</reference>
<dbReference type="GO" id="GO:0047449">
    <property type="term" value="F:2-dehydro-3-deoxy-L-arabinonate dehydratase activity"/>
    <property type="evidence" value="ECO:0007669"/>
    <property type="project" value="UniProtKB-EC"/>
</dbReference>
<comment type="similarity">
    <text evidence="1 3">Belongs to the DapA family.</text>
</comment>
<evidence type="ECO:0000256" key="3">
    <source>
        <dbReference type="PIRNR" id="PIRNR001365"/>
    </source>
</evidence>
<dbReference type="SUPFAM" id="SSF51569">
    <property type="entry name" value="Aldolase"/>
    <property type="match status" value="1"/>
</dbReference>
<feature type="binding site" evidence="4">
    <location>
        <position position="219"/>
    </location>
    <ligand>
        <name>pyruvate</name>
        <dbReference type="ChEBI" id="CHEBI:15361"/>
    </ligand>
</feature>
<dbReference type="InterPro" id="IPR002220">
    <property type="entry name" value="DapA-like"/>
</dbReference>
<dbReference type="CDD" id="cd00408">
    <property type="entry name" value="DHDPS-like"/>
    <property type="match status" value="1"/>
</dbReference>